<name>A0ABS3H1Y2_9ENTE</name>
<reference evidence="2 3" key="1">
    <citation type="submission" date="2021-03" db="EMBL/GenBank/DDBJ databases">
        <title>Enterococcal diversity collection.</title>
        <authorList>
            <person name="Gilmore M.S."/>
            <person name="Schwartzman J."/>
            <person name="Van Tyne D."/>
            <person name="Martin M."/>
            <person name="Earl A.M."/>
            <person name="Manson A.L."/>
            <person name="Straub T."/>
            <person name="Salamzade R."/>
            <person name="Saavedra J."/>
            <person name="Lebreton F."/>
            <person name="Prichula J."/>
            <person name="Schaufler K."/>
            <person name="Gaca A."/>
            <person name="Sgardioli B."/>
            <person name="Wagenaar J."/>
            <person name="Strong T."/>
        </authorList>
    </citation>
    <scope>NUCLEOTIDE SEQUENCE [LARGE SCALE GENOMIC DNA]</scope>
    <source>
        <strain evidence="2 3">DIV0869a</strain>
    </source>
</reference>
<accession>A0ABS3H1Y2</accession>
<protein>
    <submittedName>
        <fullName evidence="2">DUF87 domain-containing protein</fullName>
    </submittedName>
</protein>
<dbReference type="Proteomes" id="UP000664632">
    <property type="component" value="Unassembled WGS sequence"/>
</dbReference>
<dbReference type="InterPro" id="IPR002789">
    <property type="entry name" value="HerA_central"/>
</dbReference>
<dbReference type="EMBL" id="JAFLWD010000037">
    <property type="protein sequence ID" value="MBO0441541.1"/>
    <property type="molecule type" value="Genomic_DNA"/>
</dbReference>
<dbReference type="InterPro" id="IPR027417">
    <property type="entry name" value="P-loop_NTPase"/>
</dbReference>
<dbReference type="PANTHER" id="PTHR30121:SF6">
    <property type="entry name" value="SLR6007 PROTEIN"/>
    <property type="match status" value="1"/>
</dbReference>
<proteinExistence type="predicted"/>
<dbReference type="PANTHER" id="PTHR30121">
    <property type="entry name" value="UNCHARACTERIZED PROTEIN YJGR-RELATED"/>
    <property type="match status" value="1"/>
</dbReference>
<dbReference type="Gene3D" id="1.10.8.730">
    <property type="match status" value="1"/>
</dbReference>
<evidence type="ECO:0000313" key="3">
    <source>
        <dbReference type="Proteomes" id="UP000664632"/>
    </source>
</evidence>
<evidence type="ECO:0000313" key="2">
    <source>
        <dbReference type="EMBL" id="MBO0441541.1"/>
    </source>
</evidence>
<feature type="domain" description="Helicase HerA central" evidence="1">
    <location>
        <begin position="453"/>
        <end position="574"/>
    </location>
</feature>
<dbReference type="Gene3D" id="3.40.50.300">
    <property type="entry name" value="P-loop containing nucleotide triphosphate hydrolases"/>
    <property type="match status" value="1"/>
</dbReference>
<evidence type="ECO:0000259" key="1">
    <source>
        <dbReference type="Pfam" id="PF01935"/>
    </source>
</evidence>
<keyword evidence="3" id="KW-1185">Reference proteome</keyword>
<comment type="caution">
    <text evidence="2">The sequence shown here is derived from an EMBL/GenBank/DDBJ whole genome shotgun (WGS) entry which is preliminary data.</text>
</comment>
<dbReference type="RefSeq" id="WP_207113517.1">
    <property type="nucleotide sequence ID" value="NZ_JAFLWD010000037.1"/>
</dbReference>
<sequence length="793" mass="90393">MSQKILRKLKRSKKQTELKPNIQAASTQNSLYYSELFEDGLMHVVENTFSKTYTLGAINYTAAHLDQQKNILSQYTQALNLLSDKDHFQLSLLVTKNPKGEYMKEMAYPLQNDKADVLRKELNQILEDNYDMGRNNWKVERFITLSTQATTIRNANKRLLNISEDFEDELSSVRATFEEQDGMERLRTINKILRPGKPLYGNYHAIEQTRRTTKDLIAPGILEFNQPGKIDFKMDEHYGQVLYLRDFPKNLSDKMCKELTEAEAQMVITIHGSPYSVATTNKKLRDEATDLETDVIKREMKASERGYSTKHIARTVKELKEDVDEQIEFVEETGDKQFSSTFLVYVWDSSREELYHQIDKVKAVGEKFGAVFEPLYLTQEQALNASLPFGKNYLGFERTFLRDLITPNLSINSPFTSQDVQHKGGIYYGINLLSKNNVVIDRMGDALKNANGGIMAVSGGGKSFAAKDEIIPIRLKNPETEIIILDMEREYIHLADELDGEVVTVAPGSDTSINILELADEKYMEAGDNPVAIKSNFLISLIAHLVGHTSATERTIIDDVTQDTFREFKNPTLQEWNEVLKRDTSEEAQKLAKALGLYITGSLNMFAKESTINVNSNFTIYDMYLLKNEMATFGYLAILDRVWNKVVENRARGIETRVYIDEFQVIINPSQPEVLRTQAAEIYSRIRKYNGCPTFMTQSAETMLSTMEGRSIMFNSDFLILLEQKGEVLDALVERFKLTEKEANYLQKNKAGTGLIIAGGQVIPFSNLIPKQTKLFKLMDTSYESSRKVQRAV</sequence>
<dbReference type="Pfam" id="PF01935">
    <property type="entry name" value="DUF87"/>
    <property type="match status" value="1"/>
</dbReference>
<dbReference type="InterPro" id="IPR051162">
    <property type="entry name" value="T4SS_component"/>
</dbReference>
<dbReference type="NCBIfam" id="NF045971">
    <property type="entry name" value="conju_CD1110"/>
    <property type="match status" value="1"/>
</dbReference>
<dbReference type="SUPFAM" id="SSF52540">
    <property type="entry name" value="P-loop containing nucleoside triphosphate hydrolases"/>
    <property type="match status" value="1"/>
</dbReference>
<gene>
    <name evidence="2" type="ORF">JZO69_14330</name>
</gene>
<organism evidence="2 3">
    <name type="scientific">Candidatus Enterococcus ikei</name>
    <dbReference type="NCBI Taxonomy" id="2815326"/>
    <lineage>
        <taxon>Bacteria</taxon>
        <taxon>Bacillati</taxon>
        <taxon>Bacillota</taxon>
        <taxon>Bacilli</taxon>
        <taxon>Lactobacillales</taxon>
        <taxon>Enterococcaceae</taxon>
        <taxon>Enterococcus</taxon>
    </lineage>
</organism>